<organism evidence="2">
    <name type="scientific">viral metagenome</name>
    <dbReference type="NCBI Taxonomy" id="1070528"/>
    <lineage>
        <taxon>unclassified sequences</taxon>
        <taxon>metagenomes</taxon>
        <taxon>organismal metagenomes</taxon>
    </lineage>
</organism>
<dbReference type="EMBL" id="MN740770">
    <property type="protein sequence ID" value="QHU10632.1"/>
    <property type="molecule type" value="Genomic_DNA"/>
</dbReference>
<evidence type="ECO:0000313" key="2">
    <source>
        <dbReference type="EMBL" id="QHU10632.1"/>
    </source>
</evidence>
<dbReference type="SMART" id="SM00955">
    <property type="entry name" value="RNB"/>
    <property type="match status" value="1"/>
</dbReference>
<sequence>MAHIYKVHVNDRAYTSWIFLTVLEFKEIELKEINPADQKLFTNDIFTIEPEFKILHSGVRTSNNIPGVLILKGNKTYGRGENGKLLYKCIPDDRRLPTFLISYEMKNVGFSKVFVNQYVTVNFSEWKDKHPRGMISQLIGPVEVLDNFYEYQLYCKSLNASIQNFTKDASKALKSHAHDAFIENIRVKYPDIIDRTNNSEWNIITIDPPNSQDFDDAFSVRTLENGMQQLSIYISNVTIWMDVLNLWDSFSRRISTIYLPDRKRPMLPTILSDCLCSLQEKHTRLAFVMDIIIDGDIITDIKYSNCMIRVAKNYSYEEHALLENENYNAILETTKTLTKNYKYINNVRNSHEMVCYLMILMNYNTAKNLISHKNGIFRYTIMRKEVAVPESLPEEVGKFIKIWNSAAGQYIDVSCLEEGQTIAHNLLEMDAYVHITSPIRRLVDLLNIIQFQQNTGIIKLSENAIAFYKKWIADLEYINITMRSIRKVQNDCNLLHMCATSPEIMEKNYTGYVFDKIIRNDGLFQYVVYLPELKLASRVTFRENIENYTLREYKLYVFHDEEKFKKKIRLQLV</sequence>
<dbReference type="Pfam" id="PF00773">
    <property type="entry name" value="RNB"/>
    <property type="match status" value="1"/>
</dbReference>
<protein>
    <recommendedName>
        <fullName evidence="1">RNB domain-containing protein</fullName>
    </recommendedName>
</protein>
<dbReference type="GO" id="GO:0006402">
    <property type="term" value="P:mRNA catabolic process"/>
    <property type="evidence" value="ECO:0007669"/>
    <property type="project" value="TreeGrafter"/>
</dbReference>
<dbReference type="SUPFAM" id="SSF50249">
    <property type="entry name" value="Nucleic acid-binding proteins"/>
    <property type="match status" value="1"/>
</dbReference>
<dbReference type="AlphaFoldDB" id="A0A6C0JXY8"/>
<evidence type="ECO:0000259" key="1">
    <source>
        <dbReference type="SMART" id="SM00955"/>
    </source>
</evidence>
<dbReference type="GO" id="GO:0000175">
    <property type="term" value="F:3'-5'-RNA exonuclease activity"/>
    <property type="evidence" value="ECO:0007669"/>
    <property type="project" value="TreeGrafter"/>
</dbReference>
<dbReference type="PANTHER" id="PTHR23355:SF9">
    <property type="entry name" value="DIS3-LIKE EXONUCLEASE 2"/>
    <property type="match status" value="1"/>
</dbReference>
<dbReference type="PANTHER" id="PTHR23355">
    <property type="entry name" value="RIBONUCLEASE"/>
    <property type="match status" value="1"/>
</dbReference>
<feature type="domain" description="RNB" evidence="1">
    <location>
        <begin position="195"/>
        <end position="457"/>
    </location>
</feature>
<name>A0A6C0JXY8_9ZZZZ</name>
<dbReference type="InterPro" id="IPR050180">
    <property type="entry name" value="RNR_Ribonuclease"/>
</dbReference>
<dbReference type="GO" id="GO:0003723">
    <property type="term" value="F:RNA binding"/>
    <property type="evidence" value="ECO:0007669"/>
    <property type="project" value="InterPro"/>
</dbReference>
<dbReference type="InterPro" id="IPR012340">
    <property type="entry name" value="NA-bd_OB-fold"/>
</dbReference>
<dbReference type="InterPro" id="IPR001900">
    <property type="entry name" value="RNase_II/R"/>
</dbReference>
<proteinExistence type="predicted"/>
<reference evidence="2" key="1">
    <citation type="journal article" date="2020" name="Nature">
        <title>Giant virus diversity and host interactions through global metagenomics.</title>
        <authorList>
            <person name="Schulz F."/>
            <person name="Roux S."/>
            <person name="Paez-Espino D."/>
            <person name="Jungbluth S."/>
            <person name="Walsh D.A."/>
            <person name="Denef V.J."/>
            <person name="McMahon K.D."/>
            <person name="Konstantinidis K.T."/>
            <person name="Eloe-Fadrosh E.A."/>
            <person name="Kyrpides N.C."/>
            <person name="Woyke T."/>
        </authorList>
    </citation>
    <scope>NUCLEOTIDE SEQUENCE</scope>
    <source>
        <strain evidence="2">GVMAG-S-1101165-83</strain>
    </source>
</reference>
<accession>A0A6C0JXY8</accession>